<comment type="catalytic activity">
    <reaction evidence="1 9">
        <text>[protein]-peptidylproline (omega=180) = [protein]-peptidylproline (omega=0)</text>
        <dbReference type="Rhea" id="RHEA:16237"/>
        <dbReference type="Rhea" id="RHEA-COMP:10747"/>
        <dbReference type="Rhea" id="RHEA-COMP:10748"/>
        <dbReference type="ChEBI" id="CHEBI:83833"/>
        <dbReference type="ChEBI" id="CHEBI:83834"/>
        <dbReference type="EC" id="5.2.1.8"/>
    </reaction>
</comment>
<sequence>MKATLKEDKGLYRELTLEVEGAEVKRALDEIYQYLSHTATLPGFRKGKIPRKILRKRFGDTIKEHVAKVILDNYLEKALEEKGVKPIADVFLTEVKINEEKPSATVVVRFEVPPQIELKDLEEITVEVPKLEFSQEQVENYINQLREQNAQWNPVDREIRKGDLVEVEYEITDTESGEKERGETSAVIGDGLFRKEIEEALEGKKAGEEIELKELPIYDQEGKEVGKVNIKLKIKGVKEKVLPELNDEFAKKLNLGETWEEARKKIEEQLKEQFERSKEQQKLEKLLLKLVEVHKFDIPESLVRRESDILFERRLQELSAYGINPNQVDREKLLNEILPTAVFNVASRLLLDRLADELNIEVGEEEVNREIEKLAKAYNISPQELKKSLQDRGLIEMIKADLRRNKALEEASKRVKFVEVEPKEEKKGGKKDENKEGENH</sequence>
<comment type="subcellular location">
    <subcellularLocation>
        <location evidence="9">Cytoplasm</location>
    </subcellularLocation>
    <text evidence="9">About half TF is bound to the ribosome near the polypeptide exit tunnel while the other half is free in the cytoplasm.</text>
</comment>
<evidence type="ECO:0000256" key="7">
    <source>
        <dbReference type="ARBA" id="ARBA00023235"/>
    </source>
</evidence>
<evidence type="ECO:0000256" key="9">
    <source>
        <dbReference type="HAMAP-Rule" id="MF_00303"/>
    </source>
</evidence>
<dbReference type="SUPFAM" id="SSF54534">
    <property type="entry name" value="FKBP-like"/>
    <property type="match status" value="1"/>
</dbReference>
<dbReference type="PIRSF" id="PIRSF003095">
    <property type="entry name" value="Trigger_factor"/>
    <property type="match status" value="1"/>
</dbReference>
<dbReference type="GO" id="GO:0043335">
    <property type="term" value="P:protein unfolding"/>
    <property type="evidence" value="ECO:0007669"/>
    <property type="project" value="TreeGrafter"/>
</dbReference>
<keyword evidence="9" id="KW-0963">Cytoplasm</keyword>
<dbReference type="Gene3D" id="3.10.50.40">
    <property type="match status" value="1"/>
</dbReference>
<reference evidence="13" key="1">
    <citation type="journal article" date="2020" name="ISME J.">
        <title>Gammaproteobacteria mediating utilization of methyl-, sulfur- and petroleum organic compounds in deep ocean hydrothermal plumes.</title>
        <authorList>
            <person name="Zhou Z."/>
            <person name="Liu Y."/>
            <person name="Pan J."/>
            <person name="Cron B.R."/>
            <person name="Toner B.M."/>
            <person name="Anantharaman K."/>
            <person name="Breier J.A."/>
            <person name="Dick G.J."/>
            <person name="Li M."/>
        </authorList>
    </citation>
    <scope>NUCLEOTIDE SEQUENCE</scope>
    <source>
        <strain evidence="13">SZUA-1501</strain>
    </source>
</reference>
<accession>A0A9D0YPL2</accession>
<gene>
    <name evidence="9 13" type="primary">tig</name>
    <name evidence="13" type="ORF">EYH37_02415</name>
</gene>
<keyword evidence="9" id="KW-0131">Cell cycle</keyword>
<evidence type="ECO:0000256" key="5">
    <source>
        <dbReference type="ARBA" id="ARBA00023110"/>
    </source>
</evidence>
<dbReference type="EMBL" id="DQVE01000024">
    <property type="protein sequence ID" value="HIP98207.1"/>
    <property type="molecule type" value="Genomic_DNA"/>
</dbReference>
<dbReference type="InterPro" id="IPR005215">
    <property type="entry name" value="Trig_fac"/>
</dbReference>
<dbReference type="GO" id="GO:0043022">
    <property type="term" value="F:ribosome binding"/>
    <property type="evidence" value="ECO:0007669"/>
    <property type="project" value="TreeGrafter"/>
</dbReference>
<feature type="domain" description="Trigger factor ribosome-binding bacterial" evidence="11">
    <location>
        <begin position="1"/>
        <end position="145"/>
    </location>
</feature>
<protein>
    <recommendedName>
        <fullName evidence="4 9">Trigger factor</fullName>
        <shortName evidence="9">TF</shortName>
        <ecNumber evidence="3 9">5.2.1.8</ecNumber>
    </recommendedName>
    <alternativeName>
        <fullName evidence="8 9">PPIase</fullName>
    </alternativeName>
</protein>
<evidence type="ECO:0000259" key="12">
    <source>
        <dbReference type="Pfam" id="PF05698"/>
    </source>
</evidence>
<proteinExistence type="inferred from homology"/>
<name>A0A9D0YPL2_AQUAO</name>
<dbReference type="GO" id="GO:0051301">
    <property type="term" value="P:cell division"/>
    <property type="evidence" value="ECO:0007669"/>
    <property type="project" value="UniProtKB-KW"/>
</dbReference>
<evidence type="ECO:0000256" key="1">
    <source>
        <dbReference type="ARBA" id="ARBA00000971"/>
    </source>
</evidence>
<evidence type="ECO:0000256" key="6">
    <source>
        <dbReference type="ARBA" id="ARBA00023186"/>
    </source>
</evidence>
<evidence type="ECO:0000256" key="8">
    <source>
        <dbReference type="ARBA" id="ARBA00029986"/>
    </source>
</evidence>
<evidence type="ECO:0000313" key="14">
    <source>
        <dbReference type="Proteomes" id="UP000606463"/>
    </source>
</evidence>
<dbReference type="InterPro" id="IPR037041">
    <property type="entry name" value="Trigger_fac_C_sf"/>
</dbReference>
<dbReference type="SUPFAM" id="SSF109998">
    <property type="entry name" value="Triger factor/SurA peptide-binding domain-like"/>
    <property type="match status" value="1"/>
</dbReference>
<dbReference type="GO" id="GO:0003755">
    <property type="term" value="F:peptidyl-prolyl cis-trans isomerase activity"/>
    <property type="evidence" value="ECO:0007669"/>
    <property type="project" value="UniProtKB-UniRule"/>
</dbReference>
<dbReference type="AlphaFoldDB" id="A0A9D0YPL2"/>
<dbReference type="InterPro" id="IPR046357">
    <property type="entry name" value="PPIase_dom_sf"/>
</dbReference>
<dbReference type="PANTHER" id="PTHR30560">
    <property type="entry name" value="TRIGGER FACTOR CHAPERONE AND PEPTIDYL-PROLYL CIS/TRANS ISOMERASE"/>
    <property type="match status" value="1"/>
</dbReference>
<dbReference type="SUPFAM" id="SSF102735">
    <property type="entry name" value="Trigger factor ribosome-binding domain"/>
    <property type="match status" value="1"/>
</dbReference>
<dbReference type="Pfam" id="PF05697">
    <property type="entry name" value="Trigger_N"/>
    <property type="match status" value="1"/>
</dbReference>
<comment type="domain">
    <text evidence="9">Consists of 3 domains; the N-terminus binds the ribosome, the middle domain has PPIase activity, while the C-terminus has intrinsic chaperone activity on its own.</text>
</comment>
<keyword evidence="5 9" id="KW-0697">Rotamase</keyword>
<comment type="function">
    <text evidence="9">Involved in protein export. Acts as a chaperone by maintaining the newly synthesized protein in an open conformation. Functions as a peptidyl-prolyl cis-trans isomerase.</text>
</comment>
<evidence type="ECO:0000256" key="10">
    <source>
        <dbReference type="SAM" id="MobiDB-lite"/>
    </source>
</evidence>
<evidence type="ECO:0000259" key="11">
    <source>
        <dbReference type="Pfam" id="PF05697"/>
    </source>
</evidence>
<keyword evidence="9" id="KW-0132">Cell division</keyword>
<keyword evidence="6 9" id="KW-0143">Chaperone</keyword>
<dbReference type="Pfam" id="PF05698">
    <property type="entry name" value="Trigger_C"/>
    <property type="match status" value="1"/>
</dbReference>
<dbReference type="GO" id="GO:0015031">
    <property type="term" value="P:protein transport"/>
    <property type="evidence" value="ECO:0007669"/>
    <property type="project" value="UniProtKB-UniRule"/>
</dbReference>
<feature type="region of interest" description="Disordered" evidence="10">
    <location>
        <begin position="419"/>
        <end position="440"/>
    </location>
</feature>
<dbReference type="InterPro" id="IPR027304">
    <property type="entry name" value="Trigger_fact/SurA_dom_sf"/>
</dbReference>
<evidence type="ECO:0000256" key="4">
    <source>
        <dbReference type="ARBA" id="ARBA00016902"/>
    </source>
</evidence>
<evidence type="ECO:0000256" key="3">
    <source>
        <dbReference type="ARBA" id="ARBA00013194"/>
    </source>
</evidence>
<dbReference type="InterPro" id="IPR036611">
    <property type="entry name" value="Trigger_fac_ribosome-bd_sf"/>
</dbReference>
<dbReference type="GO" id="GO:0051083">
    <property type="term" value="P:'de novo' cotranslational protein folding"/>
    <property type="evidence" value="ECO:0007669"/>
    <property type="project" value="TreeGrafter"/>
</dbReference>
<dbReference type="InterPro" id="IPR008880">
    <property type="entry name" value="Trigger_fac_C"/>
</dbReference>
<evidence type="ECO:0000256" key="2">
    <source>
        <dbReference type="ARBA" id="ARBA00005464"/>
    </source>
</evidence>
<dbReference type="NCBIfam" id="TIGR00115">
    <property type="entry name" value="tig"/>
    <property type="match status" value="1"/>
</dbReference>
<dbReference type="Proteomes" id="UP000606463">
    <property type="component" value="Unassembled WGS sequence"/>
</dbReference>
<feature type="domain" description="Trigger factor C-terminal" evidence="12">
    <location>
        <begin position="260"/>
        <end position="409"/>
    </location>
</feature>
<dbReference type="GO" id="GO:0005737">
    <property type="term" value="C:cytoplasm"/>
    <property type="evidence" value="ECO:0007669"/>
    <property type="project" value="UniProtKB-SubCell"/>
</dbReference>
<dbReference type="Gene3D" id="3.30.70.1050">
    <property type="entry name" value="Trigger factor ribosome-binding domain"/>
    <property type="match status" value="1"/>
</dbReference>
<dbReference type="InterPro" id="IPR008881">
    <property type="entry name" value="Trigger_fac_ribosome-bd_bac"/>
</dbReference>
<comment type="similarity">
    <text evidence="2 9">Belongs to the FKBP-type PPIase family. Tig subfamily.</text>
</comment>
<evidence type="ECO:0000313" key="13">
    <source>
        <dbReference type="EMBL" id="HIP98207.1"/>
    </source>
</evidence>
<organism evidence="13 14">
    <name type="scientific">Aquifex aeolicus</name>
    <dbReference type="NCBI Taxonomy" id="63363"/>
    <lineage>
        <taxon>Bacteria</taxon>
        <taxon>Pseudomonadati</taxon>
        <taxon>Aquificota</taxon>
        <taxon>Aquificia</taxon>
        <taxon>Aquificales</taxon>
        <taxon>Aquificaceae</taxon>
        <taxon>Aquifex</taxon>
    </lineage>
</organism>
<dbReference type="PANTHER" id="PTHR30560:SF3">
    <property type="entry name" value="TRIGGER FACTOR-LIKE PROTEIN TIG, CHLOROPLASTIC"/>
    <property type="match status" value="1"/>
</dbReference>
<keyword evidence="7 9" id="KW-0413">Isomerase</keyword>
<dbReference type="EC" id="5.2.1.8" evidence="3 9"/>
<dbReference type="Gene3D" id="1.10.3120.10">
    <property type="entry name" value="Trigger factor, C-terminal domain"/>
    <property type="match status" value="1"/>
</dbReference>
<dbReference type="GO" id="GO:0044183">
    <property type="term" value="F:protein folding chaperone"/>
    <property type="evidence" value="ECO:0007669"/>
    <property type="project" value="TreeGrafter"/>
</dbReference>
<comment type="caution">
    <text evidence="13">The sequence shown here is derived from an EMBL/GenBank/DDBJ whole genome shotgun (WGS) entry which is preliminary data.</text>
</comment>
<dbReference type="HAMAP" id="MF_00303">
    <property type="entry name" value="Trigger_factor_Tig"/>
    <property type="match status" value="1"/>
</dbReference>